<comment type="caution">
    <text evidence="1">The sequence shown here is derived from an EMBL/GenBank/DDBJ whole genome shotgun (WGS) entry which is preliminary data.</text>
</comment>
<name>G6AZT1_9BACT</name>
<reference evidence="1 2" key="1">
    <citation type="submission" date="2011-08" db="EMBL/GenBank/DDBJ databases">
        <authorList>
            <person name="Weinstock G."/>
            <person name="Sodergren E."/>
            <person name="Clifton S."/>
            <person name="Fulton L."/>
            <person name="Fulton B."/>
            <person name="Courtney L."/>
            <person name="Fronick C."/>
            <person name="Harrison M."/>
            <person name="Strong C."/>
            <person name="Farmer C."/>
            <person name="Delahaunty K."/>
            <person name="Markovic C."/>
            <person name="Hall O."/>
            <person name="Minx P."/>
            <person name="Tomlinson C."/>
            <person name="Mitreva M."/>
            <person name="Hou S."/>
            <person name="Chen J."/>
            <person name="Wollam A."/>
            <person name="Pepin K.H."/>
            <person name="Johnson M."/>
            <person name="Bhonagiri V."/>
            <person name="Zhang X."/>
            <person name="Suruliraj S."/>
            <person name="Warren W."/>
            <person name="Chinwalla A."/>
            <person name="Mardis E.R."/>
            <person name="Wilson R.K."/>
        </authorList>
    </citation>
    <scope>NUCLEOTIDE SEQUENCE [LARGE SCALE GENOMIC DNA]</scope>
    <source>
        <strain evidence="1 2">DSM 18206</strain>
    </source>
</reference>
<dbReference type="EMBL" id="AFZZ01000182">
    <property type="protein sequence ID" value="EHJ38212.1"/>
    <property type="molecule type" value="Genomic_DNA"/>
</dbReference>
<dbReference type="AlphaFoldDB" id="G6AZT1"/>
<evidence type="ECO:0000313" key="1">
    <source>
        <dbReference type="EMBL" id="EHJ38212.1"/>
    </source>
</evidence>
<dbReference type="HOGENOM" id="CLU_3203665_0_0_10"/>
<proteinExistence type="predicted"/>
<gene>
    <name evidence="1" type="ORF">HMPREF0673_02148</name>
</gene>
<accession>G6AZT1</accession>
<organism evidence="1 2">
    <name type="scientific">Leyella stercorea DSM 18206</name>
    <dbReference type="NCBI Taxonomy" id="1002367"/>
    <lineage>
        <taxon>Bacteria</taxon>
        <taxon>Pseudomonadati</taxon>
        <taxon>Bacteroidota</taxon>
        <taxon>Bacteroidia</taxon>
        <taxon>Bacteroidales</taxon>
        <taxon>Prevotellaceae</taxon>
        <taxon>Leyella</taxon>
    </lineage>
</organism>
<dbReference type="Proteomes" id="UP000004407">
    <property type="component" value="Unassembled WGS sequence"/>
</dbReference>
<protein>
    <submittedName>
        <fullName evidence="1">Uncharacterized protein</fullName>
    </submittedName>
</protein>
<evidence type="ECO:0000313" key="2">
    <source>
        <dbReference type="Proteomes" id="UP000004407"/>
    </source>
</evidence>
<sequence>MITMQKLSHYYHATATLLLCYGNTVIVLRQHGCSATATSLLLRVS</sequence>